<feature type="chain" id="PRO_5047048722" evidence="4">
    <location>
        <begin position="47"/>
        <end position="244"/>
    </location>
</feature>
<organism evidence="6 7">
    <name type="scientific">Actinoallomurus liliacearum</name>
    <dbReference type="NCBI Taxonomy" id="1080073"/>
    <lineage>
        <taxon>Bacteria</taxon>
        <taxon>Bacillati</taxon>
        <taxon>Actinomycetota</taxon>
        <taxon>Actinomycetes</taxon>
        <taxon>Streptosporangiales</taxon>
        <taxon>Thermomonosporaceae</taxon>
        <taxon>Actinoallomurus</taxon>
    </lineage>
</organism>
<dbReference type="PANTHER" id="PTHR12151:SF25">
    <property type="entry name" value="LINALOOL DEHYDRATASE_ISOMERASE DOMAIN-CONTAINING PROTEIN"/>
    <property type="match status" value="1"/>
</dbReference>
<reference evidence="7" key="1">
    <citation type="journal article" date="2019" name="Int. J. Syst. Evol. Microbiol.">
        <title>The Global Catalogue of Microorganisms (GCM) 10K type strain sequencing project: providing services to taxonomists for standard genome sequencing and annotation.</title>
        <authorList>
            <consortium name="The Broad Institute Genomics Platform"/>
            <consortium name="The Broad Institute Genome Sequencing Center for Infectious Disease"/>
            <person name="Wu L."/>
            <person name="Ma J."/>
        </authorList>
    </citation>
    <scope>NUCLEOTIDE SEQUENCE [LARGE SCALE GENOMIC DNA]</scope>
    <source>
        <strain evidence="7">JCM 17938</strain>
    </source>
</reference>
<sequence>MPFSAFTRRGTRPRRARARTRPFARPSRLIAASLVLAAAATGCAGASGDRSSPPVRISTPASDLHAATLGTALREPDVTLTGVSGAPVNLKEATKGKLTLVYFGYTHCPDVCPTTMADLAGALRLLTPAQQARIAVVFVSTDPWRDTPKVLRSWLASFNSSFIGLTGDYAKIQAAAKSVGIAIEQPKRTGADYEVGHGAEVLPFGTDHLAHVLWTAGVSSRDFAADLTKLLARMPAATTQGGGA</sequence>
<comment type="caution">
    <text evidence="6">The sequence shown here is derived from an EMBL/GenBank/DDBJ whole genome shotgun (WGS) entry which is preliminary data.</text>
</comment>
<evidence type="ECO:0000256" key="2">
    <source>
        <dbReference type="ARBA" id="ARBA00023008"/>
    </source>
</evidence>
<comment type="similarity">
    <text evidence="1">Belongs to the SCO1/2 family.</text>
</comment>
<protein>
    <submittedName>
        <fullName evidence="6">SCO family protein</fullName>
    </submittedName>
</protein>
<evidence type="ECO:0000313" key="6">
    <source>
        <dbReference type="EMBL" id="GAA4605186.1"/>
    </source>
</evidence>
<feature type="region of interest" description="Disordered" evidence="3">
    <location>
        <begin position="1"/>
        <end position="22"/>
    </location>
</feature>
<proteinExistence type="inferred from homology"/>
<keyword evidence="2" id="KW-0186">Copper</keyword>
<dbReference type="SUPFAM" id="SSF52833">
    <property type="entry name" value="Thioredoxin-like"/>
    <property type="match status" value="1"/>
</dbReference>
<feature type="signal peptide" evidence="4">
    <location>
        <begin position="1"/>
        <end position="46"/>
    </location>
</feature>
<dbReference type="CDD" id="cd02968">
    <property type="entry name" value="SCO"/>
    <property type="match status" value="1"/>
</dbReference>
<dbReference type="Gene3D" id="3.40.30.10">
    <property type="entry name" value="Glutaredoxin"/>
    <property type="match status" value="1"/>
</dbReference>
<name>A0ABP8THH3_9ACTN</name>
<dbReference type="InterPro" id="IPR013766">
    <property type="entry name" value="Thioredoxin_domain"/>
</dbReference>
<evidence type="ECO:0000313" key="7">
    <source>
        <dbReference type="Proteomes" id="UP001500212"/>
    </source>
</evidence>
<evidence type="ECO:0000256" key="4">
    <source>
        <dbReference type="SAM" id="SignalP"/>
    </source>
</evidence>
<dbReference type="PROSITE" id="PS51352">
    <property type="entry name" value="THIOREDOXIN_2"/>
    <property type="match status" value="1"/>
</dbReference>
<dbReference type="EMBL" id="BAABHJ010000005">
    <property type="protein sequence ID" value="GAA4605186.1"/>
    <property type="molecule type" value="Genomic_DNA"/>
</dbReference>
<dbReference type="Pfam" id="PF02630">
    <property type="entry name" value="SCO1-SenC"/>
    <property type="match status" value="1"/>
</dbReference>
<dbReference type="InterPro" id="IPR036249">
    <property type="entry name" value="Thioredoxin-like_sf"/>
</dbReference>
<evidence type="ECO:0000259" key="5">
    <source>
        <dbReference type="PROSITE" id="PS51352"/>
    </source>
</evidence>
<dbReference type="InterPro" id="IPR003782">
    <property type="entry name" value="SCO1/SenC"/>
</dbReference>
<dbReference type="Proteomes" id="UP001500212">
    <property type="component" value="Unassembled WGS sequence"/>
</dbReference>
<dbReference type="PANTHER" id="PTHR12151">
    <property type="entry name" value="ELECTRON TRANSPORT PROTIN SCO1/SENC FAMILY MEMBER"/>
    <property type="match status" value="1"/>
</dbReference>
<accession>A0ABP8THH3</accession>
<feature type="domain" description="Thioredoxin" evidence="5">
    <location>
        <begin position="69"/>
        <end position="232"/>
    </location>
</feature>
<evidence type="ECO:0000256" key="1">
    <source>
        <dbReference type="ARBA" id="ARBA00010996"/>
    </source>
</evidence>
<evidence type="ECO:0000256" key="3">
    <source>
        <dbReference type="SAM" id="MobiDB-lite"/>
    </source>
</evidence>
<dbReference type="RefSeq" id="WP_345351268.1">
    <property type="nucleotide sequence ID" value="NZ_BAABHJ010000005.1"/>
</dbReference>
<keyword evidence="4" id="KW-0732">Signal</keyword>
<feature type="compositionally biased region" description="Basic residues" evidence="3">
    <location>
        <begin position="9"/>
        <end position="22"/>
    </location>
</feature>
<keyword evidence="7" id="KW-1185">Reference proteome</keyword>
<gene>
    <name evidence="6" type="ORF">GCM10023195_17950</name>
</gene>